<comment type="caution">
    <text evidence="1">The sequence shown here is derived from an EMBL/GenBank/DDBJ whole genome shotgun (WGS) entry which is preliminary data.</text>
</comment>
<dbReference type="Proteomes" id="UP001054945">
    <property type="component" value="Unassembled WGS sequence"/>
</dbReference>
<dbReference type="AlphaFoldDB" id="A0AAV4XTM0"/>
<sequence length="89" mass="10246">MNRFAWRNSSELSTQKRLSRLYAVLRCHVIVTTAVSPAFFSKRVEVCDLAACVEWILSHGIYQTKNISHQVPDALKKEFQMSVEDSRCL</sequence>
<accession>A0AAV4XTM0</accession>
<reference evidence="1 2" key="1">
    <citation type="submission" date="2021-06" db="EMBL/GenBank/DDBJ databases">
        <title>Caerostris extrusa draft genome.</title>
        <authorList>
            <person name="Kono N."/>
            <person name="Arakawa K."/>
        </authorList>
    </citation>
    <scope>NUCLEOTIDE SEQUENCE [LARGE SCALE GENOMIC DNA]</scope>
</reference>
<name>A0AAV4XTM0_CAEEX</name>
<keyword evidence="2" id="KW-1185">Reference proteome</keyword>
<gene>
    <name evidence="1" type="ORF">CEXT_149411</name>
</gene>
<protein>
    <submittedName>
        <fullName evidence="1">Uncharacterized protein</fullName>
    </submittedName>
</protein>
<evidence type="ECO:0000313" key="1">
    <source>
        <dbReference type="EMBL" id="GIY97204.1"/>
    </source>
</evidence>
<proteinExistence type="predicted"/>
<evidence type="ECO:0000313" key="2">
    <source>
        <dbReference type="Proteomes" id="UP001054945"/>
    </source>
</evidence>
<organism evidence="1 2">
    <name type="scientific">Caerostris extrusa</name>
    <name type="common">Bark spider</name>
    <name type="synonym">Caerostris bankana</name>
    <dbReference type="NCBI Taxonomy" id="172846"/>
    <lineage>
        <taxon>Eukaryota</taxon>
        <taxon>Metazoa</taxon>
        <taxon>Ecdysozoa</taxon>
        <taxon>Arthropoda</taxon>
        <taxon>Chelicerata</taxon>
        <taxon>Arachnida</taxon>
        <taxon>Araneae</taxon>
        <taxon>Araneomorphae</taxon>
        <taxon>Entelegynae</taxon>
        <taxon>Araneoidea</taxon>
        <taxon>Araneidae</taxon>
        <taxon>Caerostris</taxon>
    </lineage>
</organism>
<dbReference type="EMBL" id="BPLR01000755">
    <property type="protein sequence ID" value="GIY97204.1"/>
    <property type="molecule type" value="Genomic_DNA"/>
</dbReference>